<comment type="caution">
    <text evidence="1">The sequence shown here is derived from an EMBL/GenBank/DDBJ whole genome shotgun (WGS) entry which is preliminary data.</text>
</comment>
<reference evidence="1 2" key="1">
    <citation type="journal article" date="2012" name="Genome Res.">
        <title>Genomic basis of endosymbiont-conferred protection against an insect parasitoid.</title>
        <authorList>
            <person name="Hansen A.K."/>
            <person name="Vorburger C."/>
            <person name="Moran N.A."/>
        </authorList>
    </citation>
    <scope>NUCLEOTIDE SEQUENCE [LARGE SCALE GENOMIC DNA]</scope>
    <source>
        <strain evidence="2">R5.15</strain>
    </source>
</reference>
<proteinExistence type="predicted"/>
<gene>
    <name evidence="1" type="ORF">Rin_00002970</name>
</gene>
<protein>
    <submittedName>
        <fullName evidence="1">Uncharacterized protein</fullName>
    </submittedName>
</protein>
<evidence type="ECO:0000313" key="2">
    <source>
        <dbReference type="Proteomes" id="UP000004116"/>
    </source>
</evidence>
<sequence length="24" mass="2585">MANINALVKRKQITLFIAVALGLS</sequence>
<dbReference type="EMBL" id="AGCA01000057">
    <property type="protein sequence ID" value="EGY29725.1"/>
    <property type="molecule type" value="Genomic_DNA"/>
</dbReference>
<organism evidence="1 2">
    <name type="scientific">Candidatus Regiella insecticola 5.15</name>
    <dbReference type="NCBI Taxonomy" id="1005043"/>
    <lineage>
        <taxon>Bacteria</taxon>
        <taxon>Pseudomonadati</taxon>
        <taxon>Pseudomonadota</taxon>
        <taxon>Gammaproteobacteria</taxon>
        <taxon>Enterobacterales</taxon>
        <taxon>Enterobacteriaceae</taxon>
        <taxon>aphid secondary symbionts</taxon>
        <taxon>Candidatus Regiella</taxon>
    </lineage>
</organism>
<name>G2GX10_9ENTR</name>
<dbReference type="AlphaFoldDB" id="G2GX10"/>
<feature type="non-terminal residue" evidence="1">
    <location>
        <position position="24"/>
    </location>
</feature>
<accession>G2GX10</accession>
<evidence type="ECO:0000313" key="1">
    <source>
        <dbReference type="EMBL" id="EGY29725.1"/>
    </source>
</evidence>
<keyword evidence="2" id="KW-1185">Reference proteome</keyword>
<dbReference type="Proteomes" id="UP000004116">
    <property type="component" value="Unassembled WGS sequence"/>
</dbReference>